<comment type="caution">
    <text evidence="2">The sequence shown here is derived from an EMBL/GenBank/DDBJ whole genome shotgun (WGS) entry which is preliminary data.</text>
</comment>
<dbReference type="RefSeq" id="WP_175327976.1">
    <property type="nucleotide sequence ID" value="NZ_BMOI01000006.1"/>
</dbReference>
<gene>
    <name evidence="2" type="ORF">GCM10009769_17880</name>
    <name evidence="3" type="ORF">JOE58_002746</name>
</gene>
<evidence type="ECO:0000256" key="1">
    <source>
        <dbReference type="SAM" id="MobiDB-lite"/>
    </source>
</evidence>
<evidence type="ECO:0000313" key="2">
    <source>
        <dbReference type="EMBL" id="GGL00104.1"/>
    </source>
</evidence>
<reference evidence="2" key="1">
    <citation type="journal article" date="2014" name="Int. J. Syst. Evol. Microbiol.">
        <title>Complete genome sequence of Corynebacterium casei LMG S-19264T (=DSM 44701T), isolated from a smear-ripened cheese.</title>
        <authorList>
            <consortium name="US DOE Joint Genome Institute (JGI-PGF)"/>
            <person name="Walter F."/>
            <person name="Albersmeier A."/>
            <person name="Kalinowski J."/>
            <person name="Ruckert C."/>
        </authorList>
    </citation>
    <scope>NUCLEOTIDE SEQUENCE</scope>
    <source>
        <strain evidence="2">JCM 1480</strain>
    </source>
</reference>
<dbReference type="AlphaFoldDB" id="A0A8H9L0K0"/>
<organism evidence="2 4">
    <name type="scientific">Curtobacterium luteum</name>
    <dbReference type="NCBI Taxonomy" id="33881"/>
    <lineage>
        <taxon>Bacteria</taxon>
        <taxon>Bacillati</taxon>
        <taxon>Actinomycetota</taxon>
        <taxon>Actinomycetes</taxon>
        <taxon>Micrococcales</taxon>
        <taxon>Microbacteriaceae</taxon>
        <taxon>Curtobacterium</taxon>
    </lineage>
</organism>
<dbReference type="EMBL" id="BMOI01000006">
    <property type="protein sequence ID" value="GGL00104.1"/>
    <property type="molecule type" value="Genomic_DNA"/>
</dbReference>
<dbReference type="Proteomes" id="UP000648535">
    <property type="component" value="Unassembled WGS sequence"/>
</dbReference>
<sequence>MSSDRHRRRASRVVSIGVVAALAASLTGCGEGSGVDADYAKICRDNSTQKRLPDDDCNNHGGHAGWYYLPVSSSRTTKVPAVGDTVAGGRSSLPAGKTAQSGLSSRGSAVSKGGFGGSGEHGGFGG</sequence>
<feature type="region of interest" description="Disordered" evidence="1">
    <location>
        <begin position="86"/>
        <end position="126"/>
    </location>
</feature>
<dbReference type="EMBL" id="JAFBCG010000001">
    <property type="protein sequence ID" value="MBM7803495.1"/>
    <property type="molecule type" value="Genomic_DNA"/>
</dbReference>
<proteinExistence type="predicted"/>
<accession>A0A8H9L0K0</accession>
<dbReference type="Proteomes" id="UP000746584">
    <property type="component" value="Unassembled WGS sequence"/>
</dbReference>
<feature type="compositionally biased region" description="Gly residues" evidence="1">
    <location>
        <begin position="113"/>
        <end position="126"/>
    </location>
</feature>
<protein>
    <submittedName>
        <fullName evidence="3">Small lipoprotein YifL</fullName>
    </submittedName>
</protein>
<keyword evidence="3" id="KW-0449">Lipoprotein</keyword>
<dbReference type="PROSITE" id="PS51257">
    <property type="entry name" value="PROKAR_LIPOPROTEIN"/>
    <property type="match status" value="1"/>
</dbReference>
<name>A0A8H9L0K0_9MICO</name>
<evidence type="ECO:0000313" key="4">
    <source>
        <dbReference type="Proteomes" id="UP000648535"/>
    </source>
</evidence>
<evidence type="ECO:0000313" key="3">
    <source>
        <dbReference type="EMBL" id="MBM7803495.1"/>
    </source>
</evidence>
<evidence type="ECO:0000313" key="5">
    <source>
        <dbReference type="Proteomes" id="UP000746584"/>
    </source>
</evidence>
<keyword evidence="5" id="KW-1185">Reference proteome</keyword>
<reference evidence="3 5" key="3">
    <citation type="submission" date="2021-01" db="EMBL/GenBank/DDBJ databases">
        <title>Sequencing the genomes of 1000 actinobacteria strains.</title>
        <authorList>
            <person name="Klenk H.-P."/>
        </authorList>
    </citation>
    <scope>NUCLEOTIDE SEQUENCE [LARGE SCALE GENOMIC DNA]</scope>
    <source>
        <strain evidence="3 5">DSM 20542</strain>
    </source>
</reference>
<reference evidence="2" key="2">
    <citation type="submission" date="2020-09" db="EMBL/GenBank/DDBJ databases">
        <authorList>
            <person name="Sun Q."/>
            <person name="Ohkuma M."/>
        </authorList>
    </citation>
    <scope>NUCLEOTIDE SEQUENCE</scope>
    <source>
        <strain evidence="2">JCM 1480</strain>
    </source>
</reference>